<dbReference type="PANTHER" id="PTHR42680">
    <property type="entry name" value="DCTP DEAMINASE"/>
    <property type="match status" value="1"/>
</dbReference>
<dbReference type="SUPFAM" id="SSF51283">
    <property type="entry name" value="dUTPase-like"/>
    <property type="match status" value="1"/>
</dbReference>
<sequence length="265" mass="29335">MFIADSKIKELNSSLITPFKEDAIGPVSYDLTARQFHLLKNGEAESKVKIELLPLESVFVSTEETINLPANLLAVVNIRNSKLRQGLNLESPIYYPGHHTRVFFRLTNFSNEKIILSAGEKYAAVYFSLVDGAVDQPYQGTFQDEFDFTGMAGYTNQYKKAMHQVQDKLKDLKDLEKGIYGNVMVLMTIFVALFSLININVNLVKEGSDGAYLIRLLVFNLGTVGSIFALIGCVQSMVKSEGINKCLVGLSVLCFLAAICLAIKA</sequence>
<keyword evidence="3" id="KW-0472">Membrane</keyword>
<keyword evidence="3" id="KW-0812">Transmembrane</keyword>
<feature type="transmembrane region" description="Helical" evidence="3">
    <location>
        <begin position="179"/>
        <end position="200"/>
    </location>
</feature>
<dbReference type="InterPro" id="IPR033704">
    <property type="entry name" value="dUTPase_trimeric"/>
</dbReference>
<dbReference type="InterPro" id="IPR011962">
    <property type="entry name" value="dCTP_deaminase"/>
</dbReference>
<evidence type="ECO:0000256" key="2">
    <source>
        <dbReference type="ARBA" id="ARBA00023080"/>
    </source>
</evidence>
<dbReference type="CDD" id="cd07557">
    <property type="entry name" value="trimeric_dUTPase"/>
    <property type="match status" value="1"/>
</dbReference>
<dbReference type="PANTHER" id="PTHR42680:SF3">
    <property type="entry name" value="DCTP DEAMINASE"/>
    <property type="match status" value="1"/>
</dbReference>
<dbReference type="GO" id="GO:0008829">
    <property type="term" value="F:dCTP deaminase activity"/>
    <property type="evidence" value="ECO:0007669"/>
    <property type="project" value="InterPro"/>
</dbReference>
<gene>
    <name evidence="4" type="ORF">SAMN05216495_11644</name>
</gene>
<evidence type="ECO:0000313" key="4">
    <source>
        <dbReference type="EMBL" id="SDX20826.1"/>
    </source>
</evidence>
<feature type="transmembrane region" description="Helical" evidence="3">
    <location>
        <begin position="246"/>
        <end position="264"/>
    </location>
</feature>
<accession>A0A1H2ZU19</accession>
<comment type="caution">
    <text evidence="4">The sequence shown here is derived from an EMBL/GenBank/DDBJ whole genome shotgun (WGS) entry which is preliminary data.</text>
</comment>
<dbReference type="Gene3D" id="2.70.40.10">
    <property type="match status" value="1"/>
</dbReference>
<dbReference type="GO" id="GO:0006229">
    <property type="term" value="P:dUTP biosynthetic process"/>
    <property type="evidence" value="ECO:0007669"/>
    <property type="project" value="InterPro"/>
</dbReference>
<dbReference type="EMBL" id="FNOP01000016">
    <property type="protein sequence ID" value="SDX20826.1"/>
    <property type="molecule type" value="Genomic_DNA"/>
</dbReference>
<keyword evidence="3" id="KW-1133">Transmembrane helix</keyword>
<keyword evidence="1" id="KW-0378">Hydrolase</keyword>
<dbReference type="Proteomes" id="UP000182379">
    <property type="component" value="Unassembled WGS sequence"/>
</dbReference>
<name>A0A1H2ZU19_ACIFE</name>
<proteinExistence type="predicted"/>
<dbReference type="InterPro" id="IPR036157">
    <property type="entry name" value="dUTPase-like_sf"/>
</dbReference>
<dbReference type="Pfam" id="PF22769">
    <property type="entry name" value="DCD"/>
    <property type="match status" value="1"/>
</dbReference>
<protein>
    <submittedName>
        <fullName evidence="4">Deoxycytidine triphosphate deaminase</fullName>
    </submittedName>
</protein>
<organism evidence="4 5">
    <name type="scientific">Acidaminococcus fermentans</name>
    <dbReference type="NCBI Taxonomy" id="905"/>
    <lineage>
        <taxon>Bacteria</taxon>
        <taxon>Bacillati</taxon>
        <taxon>Bacillota</taxon>
        <taxon>Negativicutes</taxon>
        <taxon>Acidaminococcales</taxon>
        <taxon>Acidaminococcaceae</taxon>
        <taxon>Acidaminococcus</taxon>
    </lineage>
</organism>
<reference evidence="4 5" key="1">
    <citation type="submission" date="2016-10" db="EMBL/GenBank/DDBJ databases">
        <authorList>
            <person name="Varghese N."/>
            <person name="Submissions S."/>
        </authorList>
    </citation>
    <scope>NUCLEOTIDE SEQUENCE [LARGE SCALE GENOMIC DNA]</scope>
    <source>
        <strain evidence="4 5">WCC6</strain>
    </source>
</reference>
<evidence type="ECO:0000256" key="1">
    <source>
        <dbReference type="ARBA" id="ARBA00022801"/>
    </source>
</evidence>
<keyword evidence="2" id="KW-0546">Nucleotide metabolism</keyword>
<dbReference type="AlphaFoldDB" id="A0A1H2ZU19"/>
<evidence type="ECO:0000256" key="3">
    <source>
        <dbReference type="SAM" id="Phobius"/>
    </source>
</evidence>
<dbReference type="RefSeq" id="WP_074707780.1">
    <property type="nucleotide sequence ID" value="NZ_FNOP01000016.1"/>
</dbReference>
<feature type="transmembrane region" description="Helical" evidence="3">
    <location>
        <begin position="212"/>
        <end position="234"/>
    </location>
</feature>
<evidence type="ECO:0000313" key="5">
    <source>
        <dbReference type="Proteomes" id="UP000182379"/>
    </source>
</evidence>